<sequence length="241" mass="26908">MTIVAPFTRLTPSFGFVYRGVMRASDGSVEWLEDFITAWHGARQPSYGLTETELPDFLPVPLRCLYRHAGRWPGPNPEEHLPDSPGIFQQQDVLVRAEALSLHDGTVEFLSENQDSWTCRVTAAGPAAPVVLSNAHWMWDDDSEGEYIPLTPSLEQFLTSFVLQETVFGCRNLATTSEPATLPDQSIPLWLDGWYVFEEPSHSFWNVDSALVADISGTRWVGWNGPDAPSAELGKLQMIRS</sequence>
<evidence type="ECO:0000313" key="1">
    <source>
        <dbReference type="EMBL" id="MFD0621637.1"/>
    </source>
</evidence>
<evidence type="ECO:0008006" key="3">
    <source>
        <dbReference type="Google" id="ProtNLM"/>
    </source>
</evidence>
<reference evidence="2" key="1">
    <citation type="journal article" date="2019" name="Int. J. Syst. Evol. Microbiol.">
        <title>The Global Catalogue of Microorganisms (GCM) 10K type strain sequencing project: providing services to taxonomists for standard genome sequencing and annotation.</title>
        <authorList>
            <consortium name="The Broad Institute Genomics Platform"/>
            <consortium name="The Broad Institute Genome Sequencing Center for Infectious Disease"/>
            <person name="Wu L."/>
            <person name="Ma J."/>
        </authorList>
    </citation>
    <scope>NUCLEOTIDE SEQUENCE [LARGE SCALE GENOMIC DNA]</scope>
    <source>
        <strain evidence="2">JCM 12607</strain>
    </source>
</reference>
<evidence type="ECO:0000313" key="2">
    <source>
        <dbReference type="Proteomes" id="UP001596915"/>
    </source>
</evidence>
<comment type="caution">
    <text evidence="1">The sequence shown here is derived from an EMBL/GenBank/DDBJ whole genome shotgun (WGS) entry which is preliminary data.</text>
</comment>
<keyword evidence="2" id="KW-1185">Reference proteome</keyword>
<name>A0ABW2WJR4_9ACTN</name>
<proteinExistence type="predicted"/>
<protein>
    <recommendedName>
        <fullName evidence="3">Knr4/Smi1-like domain-containing protein</fullName>
    </recommendedName>
</protein>
<dbReference type="Proteomes" id="UP001596915">
    <property type="component" value="Unassembled WGS sequence"/>
</dbReference>
<organism evidence="1 2">
    <name type="scientific">Streptomyces sanglieri</name>
    <dbReference type="NCBI Taxonomy" id="193460"/>
    <lineage>
        <taxon>Bacteria</taxon>
        <taxon>Bacillati</taxon>
        <taxon>Actinomycetota</taxon>
        <taxon>Actinomycetes</taxon>
        <taxon>Kitasatosporales</taxon>
        <taxon>Streptomycetaceae</taxon>
        <taxon>Streptomyces</taxon>
    </lineage>
</organism>
<gene>
    <name evidence="1" type="ORF">ACFQ2K_01260</name>
</gene>
<dbReference type="EMBL" id="JBHTGL010000002">
    <property type="protein sequence ID" value="MFD0621637.1"/>
    <property type="molecule type" value="Genomic_DNA"/>
</dbReference>
<accession>A0ABW2WJR4</accession>